<feature type="transmembrane region" description="Helical" evidence="6">
    <location>
        <begin position="63"/>
        <end position="83"/>
    </location>
</feature>
<evidence type="ECO:0000313" key="8">
    <source>
        <dbReference type="Proteomes" id="UP000198346"/>
    </source>
</evidence>
<gene>
    <name evidence="7" type="ORF">SAMN06297382_0873</name>
</gene>
<evidence type="ECO:0000256" key="2">
    <source>
        <dbReference type="ARBA" id="ARBA00010350"/>
    </source>
</evidence>
<keyword evidence="4 6" id="KW-1133">Transmembrane helix</keyword>
<comment type="subcellular location">
    <subcellularLocation>
        <location evidence="1">Membrane</location>
        <topology evidence="1">Multi-pass membrane protein</topology>
    </subcellularLocation>
</comment>
<dbReference type="CDD" id="cd10432">
    <property type="entry name" value="BI-1-like_bacterial"/>
    <property type="match status" value="1"/>
</dbReference>
<dbReference type="InterPro" id="IPR006214">
    <property type="entry name" value="Bax_inhibitor_1-related"/>
</dbReference>
<evidence type="ECO:0000256" key="1">
    <source>
        <dbReference type="ARBA" id="ARBA00004141"/>
    </source>
</evidence>
<feature type="transmembrane region" description="Helical" evidence="6">
    <location>
        <begin position="31"/>
        <end position="51"/>
    </location>
</feature>
<dbReference type="EMBL" id="FZQA01000001">
    <property type="protein sequence ID" value="SNT68371.1"/>
    <property type="molecule type" value="Genomic_DNA"/>
</dbReference>
<feature type="transmembrane region" description="Helical" evidence="6">
    <location>
        <begin position="177"/>
        <end position="195"/>
    </location>
</feature>
<evidence type="ECO:0000256" key="6">
    <source>
        <dbReference type="RuleBase" id="RU004379"/>
    </source>
</evidence>
<dbReference type="Proteomes" id="UP000198346">
    <property type="component" value="Unassembled WGS sequence"/>
</dbReference>
<keyword evidence="5 6" id="KW-0472">Membrane</keyword>
<reference evidence="7 8" key="1">
    <citation type="submission" date="2017-07" db="EMBL/GenBank/DDBJ databases">
        <authorList>
            <person name="Sun Z.S."/>
            <person name="Albrecht U."/>
            <person name="Echele G."/>
            <person name="Lee C.C."/>
        </authorList>
    </citation>
    <scope>NUCLEOTIDE SEQUENCE [LARGE SCALE GENOMIC DNA]</scope>
    <source>
        <strain evidence="7 8">CGMCC 1.12710</strain>
    </source>
</reference>
<feature type="transmembrane region" description="Helical" evidence="6">
    <location>
        <begin position="95"/>
        <end position="116"/>
    </location>
</feature>
<keyword evidence="3 6" id="KW-0812">Transmembrane</keyword>
<comment type="similarity">
    <text evidence="2 6">Belongs to the BI1 family.</text>
</comment>
<evidence type="ECO:0008006" key="9">
    <source>
        <dbReference type="Google" id="ProtNLM"/>
    </source>
</evidence>
<feature type="transmembrane region" description="Helical" evidence="6">
    <location>
        <begin position="153"/>
        <end position="171"/>
    </location>
</feature>
<feature type="transmembrane region" description="Helical" evidence="6">
    <location>
        <begin position="122"/>
        <end position="141"/>
    </location>
</feature>
<evidence type="ECO:0000256" key="4">
    <source>
        <dbReference type="ARBA" id="ARBA00022989"/>
    </source>
</evidence>
<dbReference type="PANTHER" id="PTHR23291">
    <property type="entry name" value="BAX INHIBITOR-RELATED"/>
    <property type="match status" value="1"/>
</dbReference>
<protein>
    <recommendedName>
        <fullName evidence="9">Modulator of FtsH protease</fullName>
    </recommendedName>
</protein>
<keyword evidence="8" id="KW-1185">Reference proteome</keyword>
<accession>A0A239PKN0</accession>
<sequence>MNDFRRNYDAAVARTGTVAIDEGLRRYMLGVYNYMALAVAATGLVSFFVASNPAMVQAIALTPLKWVLFAGILGLGFFAPRVIYSGSTAAAHGMFWVYAALWGLLIAPMLFAFKAAGAAVDIYRAFFITAAAFGSMSLWGYTTRRDLSGMGGFLVMATVGLLIAIIVNAIFFKSGMASLVTSSLVVLVFSAVTAYETQMIKSLYAEGAASNERSAIFGAFALYGSFVTLFVHILNILGIMRSE</sequence>
<evidence type="ECO:0000256" key="5">
    <source>
        <dbReference type="ARBA" id="ARBA00023136"/>
    </source>
</evidence>
<dbReference type="PANTHER" id="PTHR23291:SF50">
    <property type="entry name" value="PROTEIN LIFEGUARD 4"/>
    <property type="match status" value="1"/>
</dbReference>
<dbReference type="RefSeq" id="WP_089411320.1">
    <property type="nucleotide sequence ID" value="NZ_FZQA01000001.1"/>
</dbReference>
<evidence type="ECO:0000256" key="3">
    <source>
        <dbReference type="ARBA" id="ARBA00022692"/>
    </source>
</evidence>
<dbReference type="Pfam" id="PF01027">
    <property type="entry name" value="Bax1-I"/>
    <property type="match status" value="1"/>
</dbReference>
<name>A0A239PKN0_9PROT</name>
<dbReference type="AlphaFoldDB" id="A0A239PKN0"/>
<feature type="transmembrane region" description="Helical" evidence="6">
    <location>
        <begin position="216"/>
        <end position="240"/>
    </location>
</feature>
<evidence type="ECO:0000313" key="7">
    <source>
        <dbReference type="EMBL" id="SNT68371.1"/>
    </source>
</evidence>
<proteinExistence type="inferred from homology"/>
<organism evidence="7 8">
    <name type="scientific">Amphiplicatus metriothermophilus</name>
    <dbReference type="NCBI Taxonomy" id="1519374"/>
    <lineage>
        <taxon>Bacteria</taxon>
        <taxon>Pseudomonadati</taxon>
        <taxon>Pseudomonadota</taxon>
        <taxon>Alphaproteobacteria</taxon>
        <taxon>Parvularculales</taxon>
        <taxon>Parvularculaceae</taxon>
        <taxon>Amphiplicatus</taxon>
    </lineage>
</organism>
<dbReference type="GO" id="GO:0005886">
    <property type="term" value="C:plasma membrane"/>
    <property type="evidence" value="ECO:0007669"/>
    <property type="project" value="TreeGrafter"/>
</dbReference>
<dbReference type="OrthoDB" id="9793828at2"/>